<dbReference type="Proteomes" id="UP001199106">
    <property type="component" value="Unassembled WGS sequence"/>
</dbReference>
<reference evidence="6" key="1">
    <citation type="submission" date="2021-07" db="EMBL/GenBank/DDBJ databases">
        <title>Genome Resource of American Ginseng Black Spot Pathogen Alternaria panax.</title>
        <authorList>
            <person name="Qiu C."/>
            <person name="Wang W."/>
            <person name="Liu Z."/>
        </authorList>
    </citation>
    <scope>NUCLEOTIDE SEQUENCE</scope>
    <source>
        <strain evidence="6">BNCC115425</strain>
    </source>
</reference>
<dbReference type="GO" id="GO:0032259">
    <property type="term" value="P:methylation"/>
    <property type="evidence" value="ECO:0007669"/>
    <property type="project" value="UniProtKB-KW"/>
</dbReference>
<keyword evidence="1" id="KW-0489">Methyltransferase</keyword>
<dbReference type="InterPro" id="IPR041698">
    <property type="entry name" value="Methyltransf_25"/>
</dbReference>
<dbReference type="Pfam" id="PF13649">
    <property type="entry name" value="Methyltransf_25"/>
    <property type="match status" value="1"/>
</dbReference>
<gene>
    <name evidence="6" type="ORF">G6011_09134</name>
</gene>
<evidence type="ECO:0000256" key="3">
    <source>
        <dbReference type="ARBA" id="ARBA00022691"/>
    </source>
</evidence>
<dbReference type="AlphaFoldDB" id="A0AAD4NM48"/>
<evidence type="ECO:0000313" key="6">
    <source>
        <dbReference type="EMBL" id="KAG9191046.1"/>
    </source>
</evidence>
<dbReference type="CDD" id="cd02440">
    <property type="entry name" value="AdoMet_MTases"/>
    <property type="match status" value="1"/>
</dbReference>
<protein>
    <recommendedName>
        <fullName evidence="5">Methyltransferase domain-containing protein</fullName>
    </recommendedName>
</protein>
<evidence type="ECO:0000256" key="1">
    <source>
        <dbReference type="ARBA" id="ARBA00022603"/>
    </source>
</evidence>
<evidence type="ECO:0000256" key="2">
    <source>
        <dbReference type="ARBA" id="ARBA00022679"/>
    </source>
</evidence>
<dbReference type="PANTHER" id="PTHR43464:SF19">
    <property type="entry name" value="UBIQUINONE BIOSYNTHESIS O-METHYLTRANSFERASE, MITOCHONDRIAL"/>
    <property type="match status" value="1"/>
</dbReference>
<feature type="domain" description="Methyltransferase" evidence="5">
    <location>
        <begin position="110"/>
        <end position="222"/>
    </location>
</feature>
<dbReference type="GO" id="GO:0008168">
    <property type="term" value="F:methyltransferase activity"/>
    <property type="evidence" value="ECO:0007669"/>
    <property type="project" value="UniProtKB-KW"/>
</dbReference>
<sequence length="312" mass="33829">MTQPTSVDMTFDTSLVDINPPPNANASFSTTESDSTLDAQQATKQTTTSNNPSDLVQHIPTQAAYDQWASVYDIDGNMLQAIDDLELQTVLPKFLSQAQNSIAAGEKLYVLDLGCGTGRNTGKLARYDWGGKSVEVTGLDFSQGMLNVATKKLAPSFEGHEKVRLRLECCDCFPTVNDPSTSALPAVQSLQPSHAVISTLVLEHIPLKDYFNTLFALLLPGGTALVTNMHADMGRVSQAGFVNADGIKVRGSSYVYTVEETATAARAAGLEALSVKEREMRKEDIEGGAVGERGWKWVGTKVWYGMVFRRVL</sequence>
<keyword evidence="3" id="KW-0949">S-adenosyl-L-methionine</keyword>
<keyword evidence="7" id="KW-1185">Reference proteome</keyword>
<feature type="compositionally biased region" description="Polar residues" evidence="4">
    <location>
        <begin position="1"/>
        <end position="13"/>
    </location>
</feature>
<dbReference type="Gene3D" id="3.40.50.150">
    <property type="entry name" value="Vaccinia Virus protein VP39"/>
    <property type="match status" value="1"/>
</dbReference>
<organism evidence="6 7">
    <name type="scientific">Alternaria panax</name>
    <dbReference type="NCBI Taxonomy" id="48097"/>
    <lineage>
        <taxon>Eukaryota</taxon>
        <taxon>Fungi</taxon>
        <taxon>Dikarya</taxon>
        <taxon>Ascomycota</taxon>
        <taxon>Pezizomycotina</taxon>
        <taxon>Dothideomycetes</taxon>
        <taxon>Pleosporomycetidae</taxon>
        <taxon>Pleosporales</taxon>
        <taxon>Pleosporineae</taxon>
        <taxon>Pleosporaceae</taxon>
        <taxon>Alternaria</taxon>
        <taxon>Alternaria sect. Panax</taxon>
    </lineage>
</organism>
<evidence type="ECO:0000313" key="7">
    <source>
        <dbReference type="Proteomes" id="UP001199106"/>
    </source>
</evidence>
<evidence type="ECO:0000259" key="5">
    <source>
        <dbReference type="Pfam" id="PF13649"/>
    </source>
</evidence>
<name>A0AAD4NM48_9PLEO</name>
<comment type="caution">
    <text evidence="6">The sequence shown here is derived from an EMBL/GenBank/DDBJ whole genome shotgun (WGS) entry which is preliminary data.</text>
</comment>
<feature type="region of interest" description="Disordered" evidence="4">
    <location>
        <begin position="1"/>
        <end position="55"/>
    </location>
</feature>
<dbReference type="PANTHER" id="PTHR43464">
    <property type="entry name" value="METHYLTRANSFERASE"/>
    <property type="match status" value="1"/>
</dbReference>
<accession>A0AAD4NM48</accession>
<dbReference type="EMBL" id="JAANER010000004">
    <property type="protein sequence ID" value="KAG9191046.1"/>
    <property type="molecule type" value="Genomic_DNA"/>
</dbReference>
<feature type="compositionally biased region" description="Polar residues" evidence="4">
    <location>
        <begin position="24"/>
        <end position="54"/>
    </location>
</feature>
<dbReference type="InterPro" id="IPR029063">
    <property type="entry name" value="SAM-dependent_MTases_sf"/>
</dbReference>
<keyword evidence="2" id="KW-0808">Transferase</keyword>
<dbReference type="SUPFAM" id="SSF53335">
    <property type="entry name" value="S-adenosyl-L-methionine-dependent methyltransferases"/>
    <property type="match status" value="1"/>
</dbReference>
<evidence type="ECO:0000256" key="4">
    <source>
        <dbReference type="SAM" id="MobiDB-lite"/>
    </source>
</evidence>
<proteinExistence type="predicted"/>